<reference evidence="1 2" key="1">
    <citation type="submission" date="2017-11" db="EMBL/GenBank/DDBJ databases">
        <title>Draft Genome Sequence of Methylobacter psychrotolerans Sph1T, an Obligate Methanotroph from Low-Temperature Environments.</title>
        <authorList>
            <person name="Oshkin I.Y."/>
            <person name="Miroshnikov K."/>
            <person name="Belova S.E."/>
            <person name="Korzhenkov A."/>
            <person name="Toshchakov S.V."/>
            <person name="Dedysh S.N."/>
        </authorList>
    </citation>
    <scope>NUCLEOTIDE SEQUENCE [LARGE SCALE GENOMIC DNA]</scope>
    <source>
        <strain evidence="1 2">Sph1</strain>
    </source>
</reference>
<dbReference type="AlphaFoldDB" id="A0A2S5CQF2"/>
<accession>A0A2S5CQF2</accession>
<dbReference type="RefSeq" id="WP_103972903.1">
    <property type="nucleotide sequence ID" value="NZ_PGFZ01000001.1"/>
</dbReference>
<protein>
    <submittedName>
        <fullName evidence="1">Uncharacterized protein</fullName>
    </submittedName>
</protein>
<organism evidence="1 2">
    <name type="scientific">Methylovulum psychrotolerans</name>
    <dbReference type="NCBI Taxonomy" id="1704499"/>
    <lineage>
        <taxon>Bacteria</taxon>
        <taxon>Pseudomonadati</taxon>
        <taxon>Pseudomonadota</taxon>
        <taxon>Gammaproteobacteria</taxon>
        <taxon>Methylococcales</taxon>
        <taxon>Methylococcaceae</taxon>
        <taxon>Methylovulum</taxon>
    </lineage>
</organism>
<dbReference type="EMBL" id="PGFZ01000001">
    <property type="protein sequence ID" value="POZ53050.1"/>
    <property type="molecule type" value="Genomic_DNA"/>
</dbReference>
<gene>
    <name evidence="1" type="ORF">AADEFJLK_00059</name>
</gene>
<dbReference type="Proteomes" id="UP000237423">
    <property type="component" value="Unassembled WGS sequence"/>
</dbReference>
<sequence>MIDYCLPLLAGNGAKVYLSPPPGALLWRVARNTRDAFAEGDAAELIYEGNEVVVLDYAALSNGVAYFYKVFYFDDTVWDGQFPARSVTPGAFFTDTSIDPQALVRERLESGLAMLVANGTLKHRQNRIPVLTASPQLDKVALPVVTVQLRSDTPEQLFVGDALSEAESGWLSAVTLEIVVWSQLGGDERKALRQAVKGLVIANLEVFVQAGMQQIQLSLSDAEEFDRYQSPVYLSRLNLQCLCQSGVAATVPFPVFSTSVSVS</sequence>
<proteinExistence type="predicted"/>
<comment type="caution">
    <text evidence="1">The sequence shown here is derived from an EMBL/GenBank/DDBJ whole genome shotgun (WGS) entry which is preliminary data.</text>
</comment>
<evidence type="ECO:0000313" key="2">
    <source>
        <dbReference type="Proteomes" id="UP000237423"/>
    </source>
</evidence>
<evidence type="ECO:0000313" key="1">
    <source>
        <dbReference type="EMBL" id="POZ53050.1"/>
    </source>
</evidence>
<name>A0A2S5CQF2_9GAMM</name>